<dbReference type="InterPro" id="IPR015854">
    <property type="entry name" value="ABC_transpr_LolD-like"/>
</dbReference>
<keyword evidence="2 4" id="KW-0067">ATP-binding</keyword>
<dbReference type="AlphaFoldDB" id="A0AA97LZ80"/>
<dbReference type="InterPro" id="IPR003593">
    <property type="entry name" value="AAA+_ATPase"/>
</dbReference>
<dbReference type="InterPro" id="IPR003439">
    <property type="entry name" value="ABC_transporter-like_ATP-bd"/>
</dbReference>
<dbReference type="Pfam" id="PF00005">
    <property type="entry name" value="ABC_tran"/>
    <property type="match status" value="2"/>
</dbReference>
<dbReference type="EMBL" id="CP063196">
    <property type="protein sequence ID" value="UOE20664.1"/>
    <property type="molecule type" value="Genomic_DNA"/>
</dbReference>
<dbReference type="Proteomes" id="UP000265719">
    <property type="component" value="Chromosome"/>
</dbReference>
<evidence type="ECO:0000259" key="3">
    <source>
        <dbReference type="PROSITE" id="PS50893"/>
    </source>
</evidence>
<dbReference type="SMART" id="SM00382">
    <property type="entry name" value="AAA"/>
    <property type="match status" value="2"/>
</dbReference>
<dbReference type="InterPro" id="IPR027417">
    <property type="entry name" value="P-loop_NTPase"/>
</dbReference>
<keyword evidence="1" id="KW-0547">Nucleotide-binding</keyword>
<evidence type="ECO:0000313" key="4">
    <source>
        <dbReference type="EMBL" id="UOE20664.1"/>
    </source>
</evidence>
<feature type="domain" description="ABC transporter" evidence="3">
    <location>
        <begin position="13"/>
        <end position="253"/>
    </location>
</feature>
<keyword evidence="5" id="KW-1185">Reference proteome</keyword>
<accession>A0AA97LZ80</accession>
<dbReference type="GO" id="GO:0022857">
    <property type="term" value="F:transmembrane transporter activity"/>
    <property type="evidence" value="ECO:0007669"/>
    <property type="project" value="TreeGrafter"/>
</dbReference>
<dbReference type="PANTHER" id="PTHR24220:SF685">
    <property type="entry name" value="ABC TRANSPORTER RELATED"/>
    <property type="match status" value="1"/>
</dbReference>
<dbReference type="PROSITE" id="PS00211">
    <property type="entry name" value="ABC_TRANSPORTER_1"/>
    <property type="match status" value="2"/>
</dbReference>
<dbReference type="GO" id="GO:0005524">
    <property type="term" value="F:ATP binding"/>
    <property type="evidence" value="ECO:0007669"/>
    <property type="project" value="UniProtKB-KW"/>
</dbReference>
<evidence type="ECO:0000256" key="1">
    <source>
        <dbReference type="ARBA" id="ARBA00022741"/>
    </source>
</evidence>
<dbReference type="GO" id="GO:0005886">
    <property type="term" value="C:plasma membrane"/>
    <property type="evidence" value="ECO:0007669"/>
    <property type="project" value="TreeGrafter"/>
</dbReference>
<reference evidence="4" key="1">
    <citation type="submission" date="2020-10" db="EMBL/GenBank/DDBJ databases">
        <title>De novo genome project of the cellulose decomposer Thermobifida halotolerans type strain.</title>
        <authorList>
            <person name="Nagy I."/>
            <person name="Horvath B."/>
            <person name="Kukolya J."/>
            <person name="Nagy I."/>
            <person name="Orsini M."/>
        </authorList>
    </citation>
    <scope>NUCLEOTIDE SEQUENCE</scope>
    <source>
        <strain evidence="4">DSM 44931</strain>
    </source>
</reference>
<dbReference type="PANTHER" id="PTHR24220">
    <property type="entry name" value="IMPORT ATP-BINDING PROTEIN"/>
    <property type="match status" value="1"/>
</dbReference>
<dbReference type="Gene3D" id="3.40.50.300">
    <property type="entry name" value="P-loop containing nucleotide triphosphate hydrolases"/>
    <property type="match status" value="2"/>
</dbReference>
<organism evidence="4 5">
    <name type="scientific">Thermobifida halotolerans</name>
    <dbReference type="NCBI Taxonomy" id="483545"/>
    <lineage>
        <taxon>Bacteria</taxon>
        <taxon>Bacillati</taxon>
        <taxon>Actinomycetota</taxon>
        <taxon>Actinomycetes</taxon>
        <taxon>Streptosporangiales</taxon>
        <taxon>Nocardiopsidaceae</taxon>
        <taxon>Thermobifida</taxon>
    </lineage>
</organism>
<evidence type="ECO:0000313" key="5">
    <source>
        <dbReference type="Proteomes" id="UP000265719"/>
    </source>
</evidence>
<dbReference type="PROSITE" id="PS50893">
    <property type="entry name" value="ABC_TRANSPORTER_2"/>
    <property type="match status" value="2"/>
</dbReference>
<dbReference type="RefSeq" id="WP_068692067.1">
    <property type="nucleotide sequence ID" value="NZ_CP063196.1"/>
</dbReference>
<dbReference type="KEGG" id="thao:NI17_005495"/>
<dbReference type="InterPro" id="IPR017871">
    <property type="entry name" value="ABC_transporter-like_CS"/>
</dbReference>
<name>A0AA97LZ80_9ACTN</name>
<evidence type="ECO:0000256" key="2">
    <source>
        <dbReference type="ARBA" id="ARBA00022840"/>
    </source>
</evidence>
<sequence length="484" mass="49906">MTARSAVTAVPGLRVRGVEVADARGRRIVGPLDVDVPAGRVVAVVGESGSGKTSAVLAALDALPPGLRRTGGTTLWNGNPVVPGRAARRWRSTSVGLLGQDPAADLHPLRTVAGLVAEGCPALRGPARDRAVARALDDLGLDPGLLRRRPHELSGGQAQRVALARAVVGAPPLLVLDEPTSGLDTATVALVAALLERRRADPGAAALVVSHDRSFVERIADDVVVVGGRPARRPAPLPAGRRTGSGRRVVLAARDLALSVPGGGRVLLDGVELEVGRGEFVAVLGPSGCGKSTLLRALAGLHRPRRGTVEVDGRPVPPTVEGRGRALLRAVQFVGQDPVSALNPAHRVGAALARPARLLRGMSAAEAAATAADLLDAVGLAPELAHRRPDRLSGGQRQRVAVARALAADPDVLLADEVTSALDAETAQGLLDLLDRLRAARGTALVVATHDRAVAARADRVLVVDPEGRGLVPEGRPRPLREPG</sequence>
<feature type="domain" description="ABC transporter" evidence="3">
    <location>
        <begin position="251"/>
        <end position="484"/>
    </location>
</feature>
<dbReference type="GO" id="GO:0016887">
    <property type="term" value="F:ATP hydrolysis activity"/>
    <property type="evidence" value="ECO:0007669"/>
    <property type="project" value="InterPro"/>
</dbReference>
<proteinExistence type="predicted"/>
<gene>
    <name evidence="4" type="ORF">NI17_005495</name>
</gene>
<dbReference type="SUPFAM" id="SSF52540">
    <property type="entry name" value="P-loop containing nucleoside triphosphate hydrolases"/>
    <property type="match status" value="2"/>
</dbReference>
<protein>
    <submittedName>
        <fullName evidence="4">ABC transporter ATP-binding protein</fullName>
    </submittedName>
</protein>